<keyword evidence="4 13" id="KW-0418">Kinase</keyword>
<dbReference type="GO" id="GO:0005524">
    <property type="term" value="F:ATP binding"/>
    <property type="evidence" value="ECO:0007669"/>
    <property type="project" value="UniProtKB-UniRule"/>
</dbReference>
<keyword evidence="5 9" id="KW-0067">ATP-binding</keyword>
<dbReference type="InterPro" id="IPR008271">
    <property type="entry name" value="Ser/Thr_kinase_AS"/>
</dbReference>
<dbReference type="PROSITE" id="PS00108">
    <property type="entry name" value="PROTEIN_KINASE_ST"/>
    <property type="match status" value="1"/>
</dbReference>
<evidence type="ECO:0000313" key="16">
    <source>
        <dbReference type="Ensembl" id="ENSEBUP00000018736.1"/>
    </source>
</evidence>
<evidence type="ECO:0000256" key="6">
    <source>
        <dbReference type="ARBA" id="ARBA00047899"/>
    </source>
</evidence>
<feature type="binding site" evidence="9">
    <location>
        <begin position="264"/>
        <end position="265"/>
    </location>
    <ligand>
        <name>ATP</name>
        <dbReference type="ChEBI" id="CHEBI:30616"/>
    </ligand>
</feature>
<dbReference type="PROSITE" id="PS50011">
    <property type="entry name" value="PROTEIN_KINASE_DOM"/>
    <property type="match status" value="1"/>
</dbReference>
<evidence type="ECO:0000256" key="4">
    <source>
        <dbReference type="ARBA" id="ARBA00022777"/>
    </source>
</evidence>
<comment type="similarity">
    <text evidence="13">Belongs to the protein kinase superfamily. Ser/Thr protein kinase family. Aurora subfamily.</text>
</comment>
<reference evidence="16" key="1">
    <citation type="submission" date="2025-08" db="UniProtKB">
        <authorList>
            <consortium name="Ensembl"/>
        </authorList>
    </citation>
    <scope>IDENTIFICATION</scope>
</reference>
<dbReference type="PANTHER" id="PTHR24350">
    <property type="entry name" value="SERINE/THREONINE-PROTEIN KINASE IAL-RELATED"/>
    <property type="match status" value="1"/>
</dbReference>
<comment type="catalytic activity">
    <reaction evidence="6 13">
        <text>L-threonyl-[protein] + ATP = O-phospho-L-threonyl-[protein] + ADP + H(+)</text>
        <dbReference type="Rhea" id="RHEA:46608"/>
        <dbReference type="Rhea" id="RHEA-COMP:11060"/>
        <dbReference type="Rhea" id="RHEA-COMP:11605"/>
        <dbReference type="ChEBI" id="CHEBI:15378"/>
        <dbReference type="ChEBI" id="CHEBI:30013"/>
        <dbReference type="ChEBI" id="CHEBI:30616"/>
        <dbReference type="ChEBI" id="CHEBI:61977"/>
        <dbReference type="ChEBI" id="CHEBI:456216"/>
        <dbReference type="EC" id="2.7.11.1"/>
    </reaction>
</comment>
<keyword evidence="1 12" id="KW-0723">Serine/threonine-protein kinase</keyword>
<organism evidence="16 17">
    <name type="scientific">Eptatretus burgeri</name>
    <name type="common">Inshore hagfish</name>
    <dbReference type="NCBI Taxonomy" id="7764"/>
    <lineage>
        <taxon>Eukaryota</taxon>
        <taxon>Metazoa</taxon>
        <taxon>Chordata</taxon>
        <taxon>Craniata</taxon>
        <taxon>Vertebrata</taxon>
        <taxon>Cyclostomata</taxon>
        <taxon>Myxini</taxon>
        <taxon>Myxiniformes</taxon>
        <taxon>Myxinidae</taxon>
        <taxon>Eptatretinae</taxon>
        <taxon>Eptatretus</taxon>
    </lineage>
</organism>
<comment type="catalytic activity">
    <reaction evidence="7 13">
        <text>L-seryl-[protein] + ATP = O-phospho-L-seryl-[protein] + ADP + H(+)</text>
        <dbReference type="Rhea" id="RHEA:17989"/>
        <dbReference type="Rhea" id="RHEA-COMP:9863"/>
        <dbReference type="Rhea" id="RHEA-COMP:11604"/>
        <dbReference type="ChEBI" id="CHEBI:15378"/>
        <dbReference type="ChEBI" id="CHEBI:29999"/>
        <dbReference type="ChEBI" id="CHEBI:30616"/>
        <dbReference type="ChEBI" id="CHEBI:83421"/>
        <dbReference type="ChEBI" id="CHEBI:456216"/>
        <dbReference type="EC" id="2.7.11.1"/>
    </reaction>
</comment>
<evidence type="ECO:0000256" key="9">
    <source>
        <dbReference type="PIRSR" id="PIRSR630616-2"/>
    </source>
</evidence>
<feature type="domain" description="Protein kinase" evidence="15">
    <location>
        <begin position="137"/>
        <end position="379"/>
    </location>
</feature>
<evidence type="ECO:0000256" key="3">
    <source>
        <dbReference type="ARBA" id="ARBA00022741"/>
    </source>
</evidence>
<dbReference type="Gene3D" id="1.10.510.10">
    <property type="entry name" value="Transferase(Phosphotransferase) domain 1"/>
    <property type="match status" value="1"/>
</dbReference>
<keyword evidence="17" id="KW-1185">Reference proteome</keyword>
<feature type="cross-link" description="Glycyl lysine isopeptide (Lys-Gly) (interchain with G-Cter in SUMO2)" evidence="10">
    <location>
        <position position="262"/>
    </location>
</feature>
<evidence type="ECO:0000259" key="15">
    <source>
        <dbReference type="PROSITE" id="PS50011"/>
    </source>
</evidence>
<feature type="binding site" evidence="9">
    <location>
        <begin position="215"/>
        <end position="217"/>
    </location>
    <ligand>
        <name>ATP</name>
        <dbReference type="ChEBI" id="CHEBI:30616"/>
    </ligand>
</feature>
<protein>
    <recommendedName>
        <fullName evidence="13">Aurora kinase</fullName>
        <ecNumber evidence="13">2.7.11.1</ecNumber>
    </recommendedName>
</protein>
<dbReference type="InterPro" id="IPR017441">
    <property type="entry name" value="Protein_kinase_ATP_BS"/>
</dbReference>
<dbReference type="OMA" id="MQSEDND"/>
<dbReference type="GeneTree" id="ENSGT00940000154900"/>
<dbReference type="Ensembl" id="ENSEBUT00000019313.1">
    <property type="protein sequence ID" value="ENSEBUP00000018736.1"/>
    <property type="gene ID" value="ENSEBUG00000011687.1"/>
</dbReference>
<reference evidence="16" key="2">
    <citation type="submission" date="2025-09" db="UniProtKB">
        <authorList>
            <consortium name="Ensembl"/>
        </authorList>
    </citation>
    <scope>IDENTIFICATION</scope>
</reference>
<evidence type="ECO:0000256" key="1">
    <source>
        <dbReference type="ARBA" id="ARBA00022527"/>
    </source>
</evidence>
<dbReference type="CDD" id="cd14007">
    <property type="entry name" value="STKc_Aurora"/>
    <property type="match status" value="1"/>
</dbReference>
<sequence>MHLFFFSKIVSKLVVSPKRVDRRFSSGLFCLTRQLHMVTIAPVIHSSRTKLIDILLKKKNARPFPMSFSSRLCRVTCSVNSQVCSCTSIYELLPLHKSFILFPGSRVHALTTWERVFHFELNFTIIPSRKRWSLDCFDIGRPLGKGKFGNVYLAREKQTHFIVALKVLFKSQLEKACVEHQLRREIEIQSHLRHPNILRLYGYFHDEKRVYLILEYAAKGELYKELKVHGFFNDTRTATYIAEMANALMYCHSKKVIHRDIKPENLLLGIGDIFGWSVHTMRTTMCGTLDYLPPEMIEGNTHDEKVDLWSLGVLCYEFLNGKPPFENERQGETYKLISKVRIHYPSSMSEGSKDLISRLLKHNPAARLSLQEVLNHPWIKENAKAVIPPSTVPAGTSNKSGDKPKH</sequence>
<dbReference type="EC" id="2.7.11.1" evidence="13"/>
<keyword evidence="2 13" id="KW-0808">Transferase</keyword>
<evidence type="ECO:0000256" key="14">
    <source>
        <dbReference type="SAM" id="MobiDB-lite"/>
    </source>
</evidence>
<dbReference type="Gene3D" id="3.30.200.20">
    <property type="entry name" value="Phosphorylase Kinase, domain 1"/>
    <property type="match status" value="1"/>
</dbReference>
<evidence type="ECO:0000256" key="10">
    <source>
        <dbReference type="PIRSR" id="PIRSR630616-3"/>
    </source>
</evidence>
<accession>A0A8C4QPX8</accession>
<keyword evidence="3 9" id="KW-0547">Nucleotide-binding</keyword>
<dbReference type="SUPFAM" id="SSF56112">
    <property type="entry name" value="Protein kinase-like (PK-like)"/>
    <property type="match status" value="1"/>
</dbReference>
<evidence type="ECO:0000256" key="11">
    <source>
        <dbReference type="PROSITE-ProRule" id="PRU10141"/>
    </source>
</evidence>
<dbReference type="InterPro" id="IPR000719">
    <property type="entry name" value="Prot_kinase_dom"/>
</dbReference>
<evidence type="ECO:0000256" key="12">
    <source>
        <dbReference type="RuleBase" id="RU000304"/>
    </source>
</evidence>
<feature type="active site" description="Proton acceptor" evidence="8">
    <location>
        <position position="260"/>
    </location>
</feature>
<dbReference type="FunFam" id="1.10.510.10:FF:000235">
    <property type="entry name" value="Serine/threonine-protein kinase ark1"/>
    <property type="match status" value="1"/>
</dbReference>
<feature type="region of interest" description="Disordered" evidence="14">
    <location>
        <begin position="385"/>
        <end position="406"/>
    </location>
</feature>
<dbReference type="FunFam" id="3.30.200.20:FF:000042">
    <property type="entry name" value="Aurora kinase A"/>
    <property type="match status" value="1"/>
</dbReference>
<dbReference type="InterPro" id="IPR030616">
    <property type="entry name" value="Aur-like"/>
</dbReference>
<dbReference type="PROSITE" id="PS00107">
    <property type="entry name" value="PROTEIN_KINASE_ATP"/>
    <property type="match status" value="1"/>
</dbReference>
<evidence type="ECO:0000256" key="2">
    <source>
        <dbReference type="ARBA" id="ARBA00022679"/>
    </source>
</evidence>
<evidence type="ECO:0000313" key="17">
    <source>
        <dbReference type="Proteomes" id="UP000694388"/>
    </source>
</evidence>
<evidence type="ECO:0000256" key="7">
    <source>
        <dbReference type="ARBA" id="ARBA00048679"/>
    </source>
</evidence>
<feature type="binding site" evidence="9 11">
    <location>
        <position position="166"/>
    </location>
    <ligand>
        <name>ATP</name>
        <dbReference type="ChEBI" id="CHEBI:30616"/>
    </ligand>
</feature>
<evidence type="ECO:0000256" key="8">
    <source>
        <dbReference type="PIRSR" id="PIRSR630616-1"/>
    </source>
</evidence>
<evidence type="ECO:0000256" key="5">
    <source>
        <dbReference type="ARBA" id="ARBA00022840"/>
    </source>
</evidence>
<evidence type="ECO:0000256" key="13">
    <source>
        <dbReference type="RuleBase" id="RU367134"/>
    </source>
</evidence>
<dbReference type="GO" id="GO:0004674">
    <property type="term" value="F:protein serine/threonine kinase activity"/>
    <property type="evidence" value="ECO:0007669"/>
    <property type="project" value="UniProtKB-KW"/>
</dbReference>
<dbReference type="Proteomes" id="UP000694388">
    <property type="component" value="Unplaced"/>
</dbReference>
<dbReference type="Pfam" id="PF00069">
    <property type="entry name" value="Pkinase"/>
    <property type="match status" value="1"/>
</dbReference>
<name>A0A8C4QPX8_EPTBU</name>
<feature type="binding site" evidence="9">
    <location>
        <position position="147"/>
    </location>
    <ligand>
        <name>ATP</name>
        <dbReference type="ChEBI" id="CHEBI:30616"/>
    </ligand>
</feature>
<dbReference type="InterPro" id="IPR011009">
    <property type="entry name" value="Kinase-like_dom_sf"/>
</dbReference>
<proteinExistence type="inferred from homology"/>
<dbReference type="SMART" id="SM00220">
    <property type="entry name" value="S_TKc"/>
    <property type="match status" value="1"/>
</dbReference>
<dbReference type="AlphaFoldDB" id="A0A8C4QPX8"/>